<dbReference type="InterPro" id="IPR005807">
    <property type="entry name" value="SecE_bac"/>
</dbReference>
<evidence type="ECO:0008006" key="11">
    <source>
        <dbReference type="Google" id="ProtNLM"/>
    </source>
</evidence>
<evidence type="ECO:0000256" key="4">
    <source>
        <dbReference type="ARBA" id="ARBA00022927"/>
    </source>
</evidence>
<dbReference type="NCBIfam" id="TIGR00964">
    <property type="entry name" value="secE_bact"/>
    <property type="match status" value="1"/>
</dbReference>
<dbReference type="EMBL" id="QOQW01000017">
    <property type="protein sequence ID" value="RCK79005.1"/>
    <property type="molecule type" value="Genomic_DNA"/>
</dbReference>
<accession>A0A367ZLM2</accession>
<dbReference type="GO" id="GO:0009306">
    <property type="term" value="P:protein secretion"/>
    <property type="evidence" value="ECO:0007669"/>
    <property type="project" value="InterPro"/>
</dbReference>
<evidence type="ECO:0000313" key="9">
    <source>
        <dbReference type="EMBL" id="RCK79005.1"/>
    </source>
</evidence>
<sequence>MDKLKAYWRDLSRYLMEVWIEVRPQKGRVVWPTVDNIKLSTKVVIVSSLGLGLFIGFFDILFGELLKIIVGKGAM</sequence>
<evidence type="ECO:0000256" key="5">
    <source>
        <dbReference type="ARBA" id="ARBA00022989"/>
    </source>
</evidence>
<evidence type="ECO:0000256" key="2">
    <source>
        <dbReference type="ARBA" id="ARBA00022448"/>
    </source>
</evidence>
<protein>
    <recommendedName>
        <fullName evidence="11">Protein translocase subunit SecE</fullName>
    </recommendedName>
</protein>
<keyword evidence="5 8" id="KW-1133">Transmembrane helix</keyword>
<dbReference type="GO" id="GO:0006886">
    <property type="term" value="P:intracellular protein transport"/>
    <property type="evidence" value="ECO:0007669"/>
    <property type="project" value="InterPro"/>
</dbReference>
<evidence type="ECO:0000256" key="3">
    <source>
        <dbReference type="ARBA" id="ARBA00022692"/>
    </source>
</evidence>
<dbReference type="GO" id="GO:0008320">
    <property type="term" value="F:protein transmembrane transporter activity"/>
    <property type="evidence" value="ECO:0007669"/>
    <property type="project" value="InterPro"/>
</dbReference>
<feature type="transmembrane region" description="Helical" evidence="8">
    <location>
        <begin position="43"/>
        <end position="62"/>
    </location>
</feature>
<dbReference type="AlphaFoldDB" id="A0A367ZLM2"/>
<dbReference type="Proteomes" id="UP000252355">
    <property type="component" value="Unassembled WGS sequence"/>
</dbReference>
<reference evidence="9 10" key="1">
    <citation type="submission" date="2018-05" db="EMBL/GenBank/DDBJ databases">
        <title>A metagenomic window into the 2 km-deep terrestrial subsurface aquifer revealed taxonomically and functionally diverse microbial community comprising novel uncultured bacterial lineages.</title>
        <authorList>
            <person name="Kadnikov V.V."/>
            <person name="Mardanov A.V."/>
            <person name="Beletsky A.V."/>
            <person name="Banks D."/>
            <person name="Pimenov N.V."/>
            <person name="Frank Y.A."/>
            <person name="Karnachuk O.V."/>
            <person name="Ravin N.V."/>
        </authorList>
    </citation>
    <scope>NUCLEOTIDE SEQUENCE [LARGE SCALE GENOMIC DNA]</scope>
    <source>
        <strain evidence="9">BY5</strain>
    </source>
</reference>
<keyword evidence="7 8" id="KW-0472">Membrane</keyword>
<dbReference type="GO" id="GO:0006605">
    <property type="term" value="P:protein targeting"/>
    <property type="evidence" value="ECO:0007669"/>
    <property type="project" value="InterPro"/>
</dbReference>
<dbReference type="InterPro" id="IPR001901">
    <property type="entry name" value="Translocase_SecE/Sec61-g"/>
</dbReference>
<comment type="caution">
    <text evidence="9">The sequence shown here is derived from an EMBL/GenBank/DDBJ whole genome shotgun (WGS) entry which is preliminary data.</text>
</comment>
<keyword evidence="4" id="KW-0653">Protein transport</keyword>
<evidence type="ECO:0000256" key="1">
    <source>
        <dbReference type="ARBA" id="ARBA00004370"/>
    </source>
</evidence>
<organism evidence="9 10">
    <name type="scientific">Candidatus Ozemobacter sibiricus</name>
    <dbReference type="NCBI Taxonomy" id="2268124"/>
    <lineage>
        <taxon>Bacteria</taxon>
        <taxon>Candidatus Ozemobacteria</taxon>
        <taxon>Candidatus Ozemobacterales</taxon>
        <taxon>Candidatus Ozemobacteraceae</taxon>
        <taxon>Candidatus Ozemobacter</taxon>
    </lineage>
</organism>
<evidence type="ECO:0000256" key="6">
    <source>
        <dbReference type="ARBA" id="ARBA00023010"/>
    </source>
</evidence>
<dbReference type="InterPro" id="IPR038379">
    <property type="entry name" value="SecE_sf"/>
</dbReference>
<name>A0A367ZLM2_9BACT</name>
<comment type="subcellular location">
    <subcellularLocation>
        <location evidence="1">Membrane</location>
    </subcellularLocation>
</comment>
<evidence type="ECO:0000256" key="8">
    <source>
        <dbReference type="SAM" id="Phobius"/>
    </source>
</evidence>
<dbReference type="GO" id="GO:0016020">
    <property type="term" value="C:membrane"/>
    <property type="evidence" value="ECO:0007669"/>
    <property type="project" value="UniProtKB-SubCell"/>
</dbReference>
<keyword evidence="2" id="KW-0813">Transport</keyword>
<keyword evidence="6" id="KW-0811">Translocation</keyword>
<proteinExistence type="predicted"/>
<evidence type="ECO:0000313" key="10">
    <source>
        <dbReference type="Proteomes" id="UP000252355"/>
    </source>
</evidence>
<evidence type="ECO:0000256" key="7">
    <source>
        <dbReference type="ARBA" id="ARBA00023136"/>
    </source>
</evidence>
<dbReference type="Gene3D" id="1.20.5.1030">
    <property type="entry name" value="Preprotein translocase secy subunit"/>
    <property type="match status" value="1"/>
</dbReference>
<dbReference type="Pfam" id="PF00584">
    <property type="entry name" value="SecE"/>
    <property type="match status" value="1"/>
</dbReference>
<keyword evidence="3 8" id="KW-0812">Transmembrane</keyword>
<gene>
    <name evidence="9" type="ORF">OZSIB_0556</name>
</gene>